<accession>A0A9P5PDW6</accession>
<comment type="caution">
    <text evidence="4">The sequence shown here is derived from an EMBL/GenBank/DDBJ whole genome shotgun (WGS) entry which is preliminary data.</text>
</comment>
<reference evidence="4" key="1">
    <citation type="submission" date="2020-11" db="EMBL/GenBank/DDBJ databases">
        <authorList>
            <consortium name="DOE Joint Genome Institute"/>
            <person name="Ahrendt S."/>
            <person name="Riley R."/>
            <person name="Andreopoulos W."/>
            <person name="Labutti K."/>
            <person name="Pangilinan J."/>
            <person name="Ruiz-Duenas F.J."/>
            <person name="Barrasa J.M."/>
            <person name="Sanchez-Garcia M."/>
            <person name="Camarero S."/>
            <person name="Miyauchi S."/>
            <person name="Serrano A."/>
            <person name="Linde D."/>
            <person name="Babiker R."/>
            <person name="Drula E."/>
            <person name="Ayuso-Fernandez I."/>
            <person name="Pacheco R."/>
            <person name="Padilla G."/>
            <person name="Ferreira P."/>
            <person name="Barriuso J."/>
            <person name="Kellner H."/>
            <person name="Castanera R."/>
            <person name="Alfaro M."/>
            <person name="Ramirez L."/>
            <person name="Pisabarro A.G."/>
            <person name="Kuo A."/>
            <person name="Tritt A."/>
            <person name="Lipzen A."/>
            <person name="He G."/>
            <person name="Yan M."/>
            <person name="Ng V."/>
            <person name="Cullen D."/>
            <person name="Martin F."/>
            <person name="Rosso M.-N."/>
            <person name="Henrissat B."/>
            <person name="Hibbett D."/>
            <person name="Martinez A.T."/>
            <person name="Grigoriev I.V."/>
        </authorList>
    </citation>
    <scope>NUCLEOTIDE SEQUENCE</scope>
    <source>
        <strain evidence="4">AH 40177</strain>
    </source>
</reference>
<dbReference type="AlphaFoldDB" id="A0A9P5PDW6"/>
<keyword evidence="3" id="KW-1133">Transmembrane helix</keyword>
<protein>
    <submittedName>
        <fullName evidence="4">Uncharacterized protein</fullName>
    </submittedName>
</protein>
<organism evidence="4 5">
    <name type="scientific">Rhodocollybia butyracea</name>
    <dbReference type="NCBI Taxonomy" id="206335"/>
    <lineage>
        <taxon>Eukaryota</taxon>
        <taxon>Fungi</taxon>
        <taxon>Dikarya</taxon>
        <taxon>Basidiomycota</taxon>
        <taxon>Agaricomycotina</taxon>
        <taxon>Agaricomycetes</taxon>
        <taxon>Agaricomycetidae</taxon>
        <taxon>Agaricales</taxon>
        <taxon>Marasmiineae</taxon>
        <taxon>Omphalotaceae</taxon>
        <taxon>Rhodocollybia</taxon>
    </lineage>
</organism>
<keyword evidence="1" id="KW-0175">Coiled coil</keyword>
<keyword evidence="3" id="KW-0812">Transmembrane</keyword>
<gene>
    <name evidence="4" type="ORF">BDP27DRAFT_1426428</name>
</gene>
<dbReference type="OrthoDB" id="2758521at2759"/>
<dbReference type="EMBL" id="JADNRY010000136">
    <property type="protein sequence ID" value="KAF9063869.1"/>
    <property type="molecule type" value="Genomic_DNA"/>
</dbReference>
<evidence type="ECO:0000313" key="5">
    <source>
        <dbReference type="Proteomes" id="UP000772434"/>
    </source>
</evidence>
<feature type="coiled-coil region" evidence="1">
    <location>
        <begin position="271"/>
        <end position="298"/>
    </location>
</feature>
<evidence type="ECO:0000313" key="4">
    <source>
        <dbReference type="EMBL" id="KAF9063869.1"/>
    </source>
</evidence>
<name>A0A9P5PDW6_9AGAR</name>
<proteinExistence type="predicted"/>
<dbReference type="Proteomes" id="UP000772434">
    <property type="component" value="Unassembled WGS sequence"/>
</dbReference>
<evidence type="ECO:0000256" key="2">
    <source>
        <dbReference type="SAM" id="MobiDB-lite"/>
    </source>
</evidence>
<sequence length="358" mass="38844">MFLTNNIVVLSESQATVNRSIDDGFGDSVTGLKPVFLPTTGGLDIWRNETCPPSICTIIPPTSSAFDETYTQSTVRAGEEINITFDFTGVALYVFFIIANIKPPIQATTIANFTLDGSLVGNFYHEPDSNAPEFQFNILAFSKTDLQNTNHEMIISAMGSSEPIVLIFDYALYTFMNALPKSNSSSTNATSTAETSSTSSCTSTAHLGVAGFVGVLVGVAGTLIAVYCYRQRCRKQSFNKGHPARSAGNSESGSNPAPAHAPSTGLQFSRQRDLHRRVQEMNEQIEKLRAESAELSGDFAMSSTSELGNLQQQRAVRLDVAQLTMQIQRTVENIVLPQTRRNLARGCLNEAPPGYSTN</sequence>
<feature type="region of interest" description="Disordered" evidence="2">
    <location>
        <begin position="239"/>
        <end position="270"/>
    </location>
</feature>
<evidence type="ECO:0000256" key="1">
    <source>
        <dbReference type="SAM" id="Coils"/>
    </source>
</evidence>
<evidence type="ECO:0000256" key="3">
    <source>
        <dbReference type="SAM" id="Phobius"/>
    </source>
</evidence>
<keyword evidence="3" id="KW-0472">Membrane</keyword>
<feature type="transmembrane region" description="Helical" evidence="3">
    <location>
        <begin position="207"/>
        <end position="229"/>
    </location>
</feature>
<keyword evidence="5" id="KW-1185">Reference proteome</keyword>